<evidence type="ECO:0000313" key="2">
    <source>
        <dbReference type="Proteomes" id="UP000831460"/>
    </source>
</evidence>
<accession>A0ABY4BLV5</accession>
<organism evidence="1 2">
    <name type="scientific">Chryseobacterium suipulveris</name>
    <dbReference type="NCBI Taxonomy" id="2929800"/>
    <lineage>
        <taxon>Bacteria</taxon>
        <taxon>Pseudomonadati</taxon>
        <taxon>Bacteroidota</taxon>
        <taxon>Flavobacteriia</taxon>
        <taxon>Flavobacteriales</taxon>
        <taxon>Weeksellaceae</taxon>
        <taxon>Chryseobacterium group</taxon>
        <taxon>Chryseobacterium</taxon>
    </lineage>
</organism>
<protein>
    <submittedName>
        <fullName evidence="1">Uncharacterized protein</fullName>
    </submittedName>
</protein>
<proteinExistence type="predicted"/>
<name>A0ABY4BLV5_9FLAO</name>
<sequence>MTRAEFIEQNKHLFWYIRKDKLQNISNEVLVEFVFNHGTWENVKDLIRIIGYDELKKIYDHTTGRKIGNYYRCLIF</sequence>
<gene>
    <name evidence="1" type="ORF">MTP09_09595</name>
</gene>
<keyword evidence="2" id="KW-1185">Reference proteome</keyword>
<dbReference type="EMBL" id="CP094532">
    <property type="protein sequence ID" value="UOE40167.1"/>
    <property type="molecule type" value="Genomic_DNA"/>
</dbReference>
<dbReference type="Proteomes" id="UP000831460">
    <property type="component" value="Chromosome"/>
</dbReference>
<evidence type="ECO:0000313" key="1">
    <source>
        <dbReference type="EMBL" id="UOE40167.1"/>
    </source>
</evidence>
<dbReference type="RefSeq" id="WP_243548193.1">
    <property type="nucleotide sequence ID" value="NZ_CP094532.1"/>
</dbReference>
<reference evidence="1 2" key="1">
    <citation type="submission" date="2022-03" db="EMBL/GenBank/DDBJ databases">
        <title>Chryseobacterium sp. isolated from particulate matters in swine house.</title>
        <authorList>
            <person name="Won M."/>
            <person name="Kim S.-J."/>
            <person name="Kwon S.-W."/>
        </authorList>
    </citation>
    <scope>NUCLEOTIDE SEQUENCE [LARGE SCALE GENOMIC DNA]</scope>
    <source>
        <strain evidence="1 2">SC2-2</strain>
    </source>
</reference>